<feature type="compositionally biased region" description="Basic and acidic residues" evidence="1">
    <location>
        <begin position="1"/>
        <end position="10"/>
    </location>
</feature>
<evidence type="ECO:0000259" key="2">
    <source>
        <dbReference type="Pfam" id="PF22596"/>
    </source>
</evidence>
<reference evidence="3 4" key="1">
    <citation type="submission" date="2021-02" db="EMBL/GenBank/DDBJ databases">
        <title>Genome Streptomyces sp. RHZ10.</title>
        <authorList>
            <person name="Besaury L."/>
        </authorList>
    </citation>
    <scope>NUCLEOTIDE SEQUENCE [LARGE SCALE GENOMIC DNA]</scope>
    <source>
        <strain evidence="3 4">RHZ10</strain>
    </source>
</reference>
<feature type="compositionally biased region" description="Low complexity" evidence="1">
    <location>
        <begin position="15"/>
        <end position="47"/>
    </location>
</feature>
<name>A0ABS2HQZ3_9ACTN</name>
<sequence length="306" mass="33531">MRAYDHDKTTDSATSQGPARRGPAGAGSPPQRFLAQQGAVGNAAVVQMLRAGQPAGQDRHRHSEDCGHQPTAQPTVQRASSPHATPMDIDKRDFSDAEELSDGGTDSEAAEYDYGTFMGERANHPRETTPTPQEAAGFGESTYGIDPGKVKSMREDRKQGRDVPPLRYRKDNELLYRWDSRTPDQILGKGFTPWNEKIPASLRHYQKLLQKTGFVSTTRSPGGYVPDWARQPDGSGYRYVINAPGGIDLVDTLGTTSFVQQQEVIFWKGIRPGHILRAELCDKNGKVIKVIPSAAKADPDAMDIDG</sequence>
<feature type="domain" description="Pierisin-like" evidence="2">
    <location>
        <begin position="175"/>
        <end position="291"/>
    </location>
</feature>
<dbReference type="EMBL" id="JAFEUF010000018">
    <property type="protein sequence ID" value="MBM7053514.1"/>
    <property type="molecule type" value="Genomic_DNA"/>
</dbReference>
<proteinExistence type="predicted"/>
<evidence type="ECO:0000313" key="4">
    <source>
        <dbReference type="Proteomes" id="UP000712045"/>
    </source>
</evidence>
<dbReference type="RefSeq" id="WP_205081749.1">
    <property type="nucleotide sequence ID" value="NZ_JAFEUF010000018.1"/>
</dbReference>
<comment type="caution">
    <text evidence="3">The sequence shown here is derived from an EMBL/GenBank/DDBJ whole genome shotgun (WGS) entry which is preliminary data.</text>
</comment>
<dbReference type="Proteomes" id="UP000712045">
    <property type="component" value="Unassembled WGS sequence"/>
</dbReference>
<evidence type="ECO:0000313" key="3">
    <source>
        <dbReference type="EMBL" id="MBM7053514.1"/>
    </source>
</evidence>
<keyword evidence="4" id="KW-1185">Reference proteome</keyword>
<accession>A0ABS2HQZ3</accession>
<dbReference type="Gene3D" id="3.90.210.10">
    <property type="entry name" value="Heat-Labile Enterotoxin, subunit A"/>
    <property type="match status" value="1"/>
</dbReference>
<feature type="region of interest" description="Disordered" evidence="1">
    <location>
        <begin position="1"/>
        <end position="165"/>
    </location>
</feature>
<dbReference type="InterPro" id="IPR054695">
    <property type="entry name" value="Pierisin-like_dom"/>
</dbReference>
<dbReference type="Pfam" id="PF22596">
    <property type="entry name" value="Scabin-like"/>
    <property type="match status" value="1"/>
</dbReference>
<organism evidence="3 4">
    <name type="scientific">Streptomyces durocortorensis</name>
    <dbReference type="NCBI Taxonomy" id="2811104"/>
    <lineage>
        <taxon>Bacteria</taxon>
        <taxon>Bacillati</taxon>
        <taxon>Actinomycetota</taxon>
        <taxon>Actinomycetes</taxon>
        <taxon>Kitasatosporales</taxon>
        <taxon>Streptomycetaceae</taxon>
        <taxon>Streptomyces</taxon>
    </lineage>
</organism>
<dbReference type="SUPFAM" id="SSF56399">
    <property type="entry name" value="ADP-ribosylation"/>
    <property type="match status" value="1"/>
</dbReference>
<feature type="compositionally biased region" description="Polar residues" evidence="1">
    <location>
        <begin position="70"/>
        <end position="83"/>
    </location>
</feature>
<gene>
    <name evidence="3" type="ORF">JS521_06415</name>
</gene>
<feature type="compositionally biased region" description="Basic and acidic residues" evidence="1">
    <location>
        <begin position="148"/>
        <end position="161"/>
    </location>
</feature>
<feature type="compositionally biased region" description="Basic and acidic residues" evidence="1">
    <location>
        <begin position="57"/>
        <end position="67"/>
    </location>
</feature>
<protein>
    <recommendedName>
        <fullName evidence="2">Pierisin-like domain-containing protein</fullName>
    </recommendedName>
</protein>
<evidence type="ECO:0000256" key="1">
    <source>
        <dbReference type="SAM" id="MobiDB-lite"/>
    </source>
</evidence>